<gene>
    <name evidence="2" type="ORF">H4R18_003969</name>
</gene>
<evidence type="ECO:0000313" key="3">
    <source>
        <dbReference type="Proteomes" id="UP001140217"/>
    </source>
</evidence>
<reference evidence="2" key="1">
    <citation type="submission" date="2022-07" db="EMBL/GenBank/DDBJ databases">
        <title>Phylogenomic reconstructions and comparative analyses of Kickxellomycotina fungi.</title>
        <authorList>
            <person name="Reynolds N.K."/>
            <person name="Stajich J.E."/>
            <person name="Barry K."/>
            <person name="Grigoriev I.V."/>
            <person name="Crous P."/>
            <person name="Smith M.E."/>
        </authorList>
    </citation>
    <scope>NUCLEOTIDE SEQUENCE</scope>
    <source>
        <strain evidence="2">NBRC 105414</strain>
    </source>
</reference>
<protein>
    <submittedName>
        <fullName evidence="2">Uncharacterized protein</fullName>
    </submittedName>
</protein>
<sequence>FQPSPEWVLSWLPDLPLDPIIDVLGALATHIDRIGEDVQREAEAAAPAADAKVGDAKAAGDAQPGEGAAGGHADTAAEPGAAAAVDPTAAIIRWLGSDAMARALPDLTESMPEIRPRLQGMSPALMVWFRSLLWSLIYASGMKPYGIWKNTQVRLFVVKNTR</sequence>
<accession>A0A9W8H7K2</accession>
<proteinExistence type="predicted"/>
<organism evidence="2 3">
    <name type="scientific">Coemansia javaensis</name>
    <dbReference type="NCBI Taxonomy" id="2761396"/>
    <lineage>
        <taxon>Eukaryota</taxon>
        <taxon>Fungi</taxon>
        <taxon>Fungi incertae sedis</taxon>
        <taxon>Zoopagomycota</taxon>
        <taxon>Kickxellomycotina</taxon>
        <taxon>Kickxellomycetes</taxon>
        <taxon>Kickxellales</taxon>
        <taxon>Kickxellaceae</taxon>
        <taxon>Coemansia</taxon>
    </lineage>
</organism>
<evidence type="ECO:0000313" key="2">
    <source>
        <dbReference type="EMBL" id="KAJ2779533.1"/>
    </source>
</evidence>
<dbReference type="Proteomes" id="UP001140217">
    <property type="component" value="Unassembled WGS sequence"/>
</dbReference>
<name>A0A9W8H7K2_9FUNG</name>
<dbReference type="PANTHER" id="PTHR21575">
    <property type="entry name" value="PROTEIN HID1"/>
    <property type="match status" value="1"/>
</dbReference>
<dbReference type="InterPro" id="IPR026705">
    <property type="entry name" value="Hid-1/Ecm30"/>
</dbReference>
<comment type="caution">
    <text evidence="2">The sequence shown here is derived from an EMBL/GenBank/DDBJ whole genome shotgun (WGS) entry which is preliminary data.</text>
</comment>
<dbReference type="GO" id="GO:0000138">
    <property type="term" value="C:Golgi trans cisterna"/>
    <property type="evidence" value="ECO:0007669"/>
    <property type="project" value="TreeGrafter"/>
</dbReference>
<dbReference type="GO" id="GO:0016020">
    <property type="term" value="C:membrane"/>
    <property type="evidence" value="ECO:0007669"/>
    <property type="project" value="TreeGrafter"/>
</dbReference>
<evidence type="ECO:0000256" key="1">
    <source>
        <dbReference type="SAM" id="MobiDB-lite"/>
    </source>
</evidence>
<dbReference type="Pfam" id="PF12722">
    <property type="entry name" value="Hid1"/>
    <property type="match status" value="1"/>
</dbReference>
<dbReference type="EMBL" id="JANBUL010000173">
    <property type="protein sequence ID" value="KAJ2779533.1"/>
    <property type="molecule type" value="Genomic_DNA"/>
</dbReference>
<dbReference type="AlphaFoldDB" id="A0A9W8H7K2"/>
<dbReference type="PANTHER" id="PTHR21575:SF12">
    <property type="entry name" value="PROTEIN HID1"/>
    <property type="match status" value="1"/>
</dbReference>
<feature type="region of interest" description="Disordered" evidence="1">
    <location>
        <begin position="42"/>
        <end position="80"/>
    </location>
</feature>
<keyword evidence="3" id="KW-1185">Reference proteome</keyword>
<feature type="compositionally biased region" description="Low complexity" evidence="1">
    <location>
        <begin position="44"/>
        <end position="62"/>
    </location>
</feature>
<dbReference type="OrthoDB" id="1938156at2759"/>
<dbReference type="GO" id="GO:0005797">
    <property type="term" value="C:Golgi medial cisterna"/>
    <property type="evidence" value="ECO:0007669"/>
    <property type="project" value="TreeGrafter"/>
</dbReference>
<feature type="non-terminal residue" evidence="2">
    <location>
        <position position="1"/>
    </location>
</feature>